<feature type="domain" description="ETS" evidence="6">
    <location>
        <begin position="76"/>
        <end position="156"/>
    </location>
</feature>
<evidence type="ECO:0000313" key="8">
    <source>
        <dbReference type="Proteomes" id="UP000440578"/>
    </source>
</evidence>
<comment type="subcellular location">
    <subcellularLocation>
        <location evidence="1 5">Nucleus</location>
    </subcellularLocation>
</comment>
<comment type="similarity">
    <text evidence="2 5">Belongs to the ETS family.</text>
</comment>
<evidence type="ECO:0000256" key="5">
    <source>
        <dbReference type="RuleBase" id="RU004019"/>
    </source>
</evidence>
<proteinExistence type="inferred from homology"/>
<keyword evidence="4 5" id="KW-0539">Nucleus</keyword>
<sequence>MLDLKSPPTPLAGDYLPRGTPLTNLSMLFSAYSHNSLSSVAKSSLEAGHAHLRQPDPYQMFGATSSRLASSGTGQIQLWQFLLELLSDSANAGIITWEGTNGEFKLSDPDEVARKWGERKSKPNMNYDKLSRALRYYYDKNIMTKVHGKRYAYKFDFHGLAAATQPAADPAAYKYQGDFFMGYHSSSKLNFMTPHTPMPSSTGSIFPSPSSYWPNPSANLYSNIAAASGHMTSHHPSHMTSHISSYPHYA</sequence>
<accession>A0A6A4X4R7</accession>
<organism evidence="7 8">
    <name type="scientific">Amphibalanus amphitrite</name>
    <name type="common">Striped barnacle</name>
    <name type="synonym">Balanus amphitrite</name>
    <dbReference type="NCBI Taxonomy" id="1232801"/>
    <lineage>
        <taxon>Eukaryota</taxon>
        <taxon>Metazoa</taxon>
        <taxon>Ecdysozoa</taxon>
        <taxon>Arthropoda</taxon>
        <taxon>Crustacea</taxon>
        <taxon>Multicrustacea</taxon>
        <taxon>Cirripedia</taxon>
        <taxon>Thoracica</taxon>
        <taxon>Thoracicalcarea</taxon>
        <taxon>Balanomorpha</taxon>
        <taxon>Balanoidea</taxon>
        <taxon>Balanidae</taxon>
        <taxon>Amphibalaninae</taxon>
        <taxon>Amphibalanus</taxon>
    </lineage>
</organism>
<dbReference type="Proteomes" id="UP000440578">
    <property type="component" value="Unassembled WGS sequence"/>
</dbReference>
<gene>
    <name evidence="7" type="primary">Ets65A_0</name>
    <name evidence="7" type="ORF">FJT64_016173</name>
</gene>
<dbReference type="SUPFAM" id="SSF46785">
    <property type="entry name" value="Winged helix' DNA-binding domain"/>
    <property type="match status" value="1"/>
</dbReference>
<dbReference type="AlphaFoldDB" id="A0A6A4X4R7"/>
<evidence type="ECO:0000313" key="7">
    <source>
        <dbReference type="EMBL" id="KAF0313293.1"/>
    </source>
</evidence>
<dbReference type="SMART" id="SM00413">
    <property type="entry name" value="ETS"/>
    <property type="match status" value="1"/>
</dbReference>
<keyword evidence="8" id="KW-1185">Reference proteome</keyword>
<keyword evidence="3 5" id="KW-0238">DNA-binding</keyword>
<reference evidence="7 8" key="1">
    <citation type="submission" date="2019-07" db="EMBL/GenBank/DDBJ databases">
        <title>Draft genome assembly of a fouling barnacle, Amphibalanus amphitrite (Darwin, 1854): The first reference genome for Thecostraca.</title>
        <authorList>
            <person name="Kim W."/>
        </authorList>
    </citation>
    <scope>NUCLEOTIDE SEQUENCE [LARGE SCALE GENOMIC DNA]</scope>
    <source>
        <strain evidence="7">SNU_AA5</strain>
        <tissue evidence="7">Soma without cirri and trophi</tissue>
    </source>
</reference>
<name>A0A6A4X4R7_AMPAM</name>
<dbReference type="GO" id="GO:0005634">
    <property type="term" value="C:nucleus"/>
    <property type="evidence" value="ECO:0007669"/>
    <property type="project" value="UniProtKB-SubCell"/>
</dbReference>
<dbReference type="InterPro" id="IPR036390">
    <property type="entry name" value="WH_DNA-bd_sf"/>
</dbReference>
<dbReference type="PROSITE" id="PS50061">
    <property type="entry name" value="ETS_DOMAIN_3"/>
    <property type="match status" value="1"/>
</dbReference>
<dbReference type="GO" id="GO:0043565">
    <property type="term" value="F:sequence-specific DNA binding"/>
    <property type="evidence" value="ECO:0007669"/>
    <property type="project" value="InterPro"/>
</dbReference>
<dbReference type="InterPro" id="IPR000418">
    <property type="entry name" value="Ets_dom"/>
</dbReference>
<dbReference type="OrthoDB" id="10067219at2759"/>
<dbReference type="PROSITE" id="PS00345">
    <property type="entry name" value="ETS_DOMAIN_1"/>
    <property type="match status" value="1"/>
</dbReference>
<dbReference type="Pfam" id="PF00178">
    <property type="entry name" value="Ets"/>
    <property type="match status" value="1"/>
</dbReference>
<evidence type="ECO:0000256" key="1">
    <source>
        <dbReference type="ARBA" id="ARBA00004123"/>
    </source>
</evidence>
<evidence type="ECO:0000256" key="3">
    <source>
        <dbReference type="ARBA" id="ARBA00023125"/>
    </source>
</evidence>
<dbReference type="GO" id="GO:0030154">
    <property type="term" value="P:cell differentiation"/>
    <property type="evidence" value="ECO:0007669"/>
    <property type="project" value="TreeGrafter"/>
</dbReference>
<evidence type="ECO:0000256" key="2">
    <source>
        <dbReference type="ARBA" id="ARBA00005562"/>
    </source>
</evidence>
<comment type="caution">
    <text evidence="7">The sequence shown here is derived from an EMBL/GenBank/DDBJ whole genome shotgun (WGS) entry which is preliminary data.</text>
</comment>
<dbReference type="Gene3D" id="1.10.10.10">
    <property type="entry name" value="Winged helix-like DNA-binding domain superfamily/Winged helix DNA-binding domain"/>
    <property type="match status" value="1"/>
</dbReference>
<dbReference type="PANTHER" id="PTHR11849:SF304">
    <property type="entry name" value="DNA-BINDING PROTEIN D-ETS-3"/>
    <property type="match status" value="1"/>
</dbReference>
<evidence type="ECO:0000256" key="4">
    <source>
        <dbReference type="ARBA" id="ARBA00023242"/>
    </source>
</evidence>
<dbReference type="GO" id="GO:0000981">
    <property type="term" value="F:DNA-binding transcription factor activity, RNA polymerase II-specific"/>
    <property type="evidence" value="ECO:0007669"/>
    <property type="project" value="TreeGrafter"/>
</dbReference>
<protein>
    <submittedName>
        <fullName evidence="7">DNA-binding protein D-ETS-3</fullName>
    </submittedName>
</protein>
<dbReference type="EMBL" id="VIIS01000101">
    <property type="protein sequence ID" value="KAF0313293.1"/>
    <property type="molecule type" value="Genomic_DNA"/>
</dbReference>
<dbReference type="InterPro" id="IPR036388">
    <property type="entry name" value="WH-like_DNA-bd_sf"/>
</dbReference>
<dbReference type="FunFam" id="1.10.10.10:FF:000343">
    <property type="entry name" value="Ets at 65A, isoform C"/>
    <property type="match status" value="1"/>
</dbReference>
<dbReference type="InterPro" id="IPR046328">
    <property type="entry name" value="ETS_fam"/>
</dbReference>
<dbReference type="PROSITE" id="PS00346">
    <property type="entry name" value="ETS_DOMAIN_2"/>
    <property type="match status" value="1"/>
</dbReference>
<dbReference type="PANTHER" id="PTHR11849">
    <property type="entry name" value="ETS"/>
    <property type="match status" value="1"/>
</dbReference>
<evidence type="ECO:0000259" key="6">
    <source>
        <dbReference type="PROSITE" id="PS50061"/>
    </source>
</evidence>
<dbReference type="PRINTS" id="PR00454">
    <property type="entry name" value="ETSDOMAIN"/>
</dbReference>